<keyword evidence="2" id="KW-1185">Reference proteome</keyword>
<evidence type="ECO:0000313" key="1">
    <source>
        <dbReference type="EMBL" id="MFD0788691.1"/>
    </source>
</evidence>
<feature type="non-terminal residue" evidence="1">
    <location>
        <position position="100"/>
    </location>
</feature>
<name>A0ABW3ADM3_9ACTN</name>
<reference evidence="2" key="1">
    <citation type="journal article" date="2019" name="Int. J. Syst. Evol. Microbiol.">
        <title>The Global Catalogue of Microorganisms (GCM) 10K type strain sequencing project: providing services to taxonomists for standard genome sequencing and annotation.</title>
        <authorList>
            <consortium name="The Broad Institute Genomics Platform"/>
            <consortium name="The Broad Institute Genome Sequencing Center for Infectious Disease"/>
            <person name="Wu L."/>
            <person name="Ma J."/>
        </authorList>
    </citation>
    <scope>NUCLEOTIDE SEQUENCE [LARGE SCALE GENOMIC DNA]</scope>
    <source>
        <strain evidence="2">JCM 32148</strain>
    </source>
</reference>
<evidence type="ECO:0000313" key="2">
    <source>
        <dbReference type="Proteomes" id="UP001597053"/>
    </source>
</evidence>
<protein>
    <submittedName>
        <fullName evidence="1">Uncharacterized protein</fullName>
    </submittedName>
</protein>
<sequence>MCTQRTEPISAPVRFPASFAPQQRDWGHTMRTFAVSALREPPFPARRHDTTDRLAGESTAWALSFGLIDSGHRMSRLRRADAAGLAGRAAPDGPVDEVRL</sequence>
<dbReference type="EMBL" id="JBHTHM010003007">
    <property type="protein sequence ID" value="MFD0788691.1"/>
    <property type="molecule type" value="Genomic_DNA"/>
</dbReference>
<dbReference type="InterPro" id="IPR008949">
    <property type="entry name" value="Isoprenoid_synthase_dom_sf"/>
</dbReference>
<organism evidence="1 2">
    <name type="scientific">Micromonospora azadirachtae</name>
    <dbReference type="NCBI Taxonomy" id="1970735"/>
    <lineage>
        <taxon>Bacteria</taxon>
        <taxon>Bacillati</taxon>
        <taxon>Actinomycetota</taxon>
        <taxon>Actinomycetes</taxon>
        <taxon>Micromonosporales</taxon>
        <taxon>Micromonosporaceae</taxon>
        <taxon>Micromonospora</taxon>
    </lineage>
</organism>
<accession>A0ABW3ADM3</accession>
<dbReference type="Gene3D" id="1.10.600.10">
    <property type="entry name" value="Farnesyl Diphosphate Synthase"/>
    <property type="match status" value="1"/>
</dbReference>
<comment type="caution">
    <text evidence="1">The sequence shown here is derived from an EMBL/GenBank/DDBJ whole genome shotgun (WGS) entry which is preliminary data.</text>
</comment>
<gene>
    <name evidence="1" type="ORF">ACFQZ8_32645</name>
</gene>
<dbReference type="Proteomes" id="UP001597053">
    <property type="component" value="Unassembled WGS sequence"/>
</dbReference>
<proteinExistence type="predicted"/>